<evidence type="ECO:0000313" key="2">
    <source>
        <dbReference type="Proteomes" id="UP001732700"/>
    </source>
</evidence>
<reference evidence="1" key="2">
    <citation type="submission" date="2025-09" db="UniProtKB">
        <authorList>
            <consortium name="EnsemblPlants"/>
        </authorList>
    </citation>
    <scope>IDENTIFICATION</scope>
</reference>
<dbReference type="Proteomes" id="UP001732700">
    <property type="component" value="Chromosome 2D"/>
</dbReference>
<keyword evidence="2" id="KW-1185">Reference proteome</keyword>
<protein>
    <submittedName>
        <fullName evidence="1">Uncharacterized protein</fullName>
    </submittedName>
</protein>
<name>A0ACD5V1J3_AVESA</name>
<evidence type="ECO:0000313" key="1">
    <source>
        <dbReference type="EnsemblPlants" id="AVESA.00010b.r2.2DG0364430.1.CDS"/>
    </source>
</evidence>
<sequence>MKEMMVGSAAPVGPVGRWGAAPPQALLERMKDYGQEGAFALWDELSPEDRDLLVRDIESLDLSRIDRIIRRSFGSQGFLAPAVEPVPESSVSRVEDRSPEDKERWWKGAESHFRGEAGRCPSGWWSGNSAW</sequence>
<organism evidence="1 2">
    <name type="scientific">Avena sativa</name>
    <name type="common">Oat</name>
    <dbReference type="NCBI Taxonomy" id="4498"/>
    <lineage>
        <taxon>Eukaryota</taxon>
        <taxon>Viridiplantae</taxon>
        <taxon>Streptophyta</taxon>
        <taxon>Embryophyta</taxon>
        <taxon>Tracheophyta</taxon>
        <taxon>Spermatophyta</taxon>
        <taxon>Magnoliopsida</taxon>
        <taxon>Liliopsida</taxon>
        <taxon>Poales</taxon>
        <taxon>Poaceae</taxon>
        <taxon>BOP clade</taxon>
        <taxon>Pooideae</taxon>
        <taxon>Poodae</taxon>
        <taxon>Poeae</taxon>
        <taxon>Poeae Chloroplast Group 1 (Aveneae type)</taxon>
        <taxon>Aveninae</taxon>
        <taxon>Avena</taxon>
    </lineage>
</organism>
<accession>A0ACD5V1J3</accession>
<proteinExistence type="predicted"/>
<reference evidence="1" key="1">
    <citation type="submission" date="2021-05" db="EMBL/GenBank/DDBJ databases">
        <authorList>
            <person name="Scholz U."/>
            <person name="Mascher M."/>
            <person name="Fiebig A."/>
        </authorList>
    </citation>
    <scope>NUCLEOTIDE SEQUENCE [LARGE SCALE GENOMIC DNA]</scope>
</reference>
<dbReference type="EnsemblPlants" id="AVESA.00010b.r2.2DG0364430.1">
    <property type="protein sequence ID" value="AVESA.00010b.r2.2DG0364430.1.CDS"/>
    <property type="gene ID" value="AVESA.00010b.r2.2DG0364430"/>
</dbReference>